<evidence type="ECO:0000256" key="1">
    <source>
        <dbReference type="SAM" id="Phobius"/>
    </source>
</evidence>
<keyword evidence="3" id="KW-1185">Reference proteome</keyword>
<reference evidence="2 3" key="1">
    <citation type="submission" date="2017-10" db="EMBL/GenBank/DDBJ databases">
        <title>Bacillus sp. nov., a halophilic bacterium isolated from a Keqin Lake.</title>
        <authorList>
            <person name="Wang H."/>
        </authorList>
    </citation>
    <scope>NUCLEOTIDE SEQUENCE [LARGE SCALE GENOMIC DNA]</scope>
    <source>
        <strain evidence="2 3">KCTC 13187</strain>
    </source>
</reference>
<name>A0A3A9K1U1_9BACI</name>
<dbReference type="RefSeq" id="WP_110934903.1">
    <property type="nucleotide sequence ID" value="NZ_KZ614146.1"/>
</dbReference>
<dbReference type="OrthoDB" id="2735026at2"/>
<evidence type="ECO:0000313" key="3">
    <source>
        <dbReference type="Proteomes" id="UP000281498"/>
    </source>
</evidence>
<gene>
    <name evidence="2" type="ORF">CR203_12620</name>
</gene>
<accession>A0A3A9K1U1</accession>
<keyword evidence="1" id="KW-0812">Transmembrane</keyword>
<sequence>MTVILFRLFLLIAVGIIIFSITKYLLDPRRKLEAAYREGDFYLLDESGNVRKNVIFTFGNAMFEGEKFLGSTDNSFEVTTIMVGTEDSDQLHGLSTTDFHFIEKELTLRYPKATIEWRSPIKELLKRLDRQGK</sequence>
<evidence type="ECO:0000313" key="2">
    <source>
        <dbReference type="EMBL" id="RKL66677.1"/>
    </source>
</evidence>
<dbReference type="Proteomes" id="UP000281498">
    <property type="component" value="Unassembled WGS sequence"/>
</dbReference>
<dbReference type="AlphaFoldDB" id="A0A3A9K1U1"/>
<comment type="caution">
    <text evidence="2">The sequence shown here is derived from an EMBL/GenBank/DDBJ whole genome shotgun (WGS) entry which is preliminary data.</text>
</comment>
<keyword evidence="1" id="KW-0472">Membrane</keyword>
<protein>
    <submittedName>
        <fullName evidence="2">Sigma-w pathway protein ysdB</fullName>
    </submittedName>
</protein>
<organism evidence="2 3">
    <name type="scientific">Salipaludibacillus neizhouensis</name>
    <dbReference type="NCBI Taxonomy" id="885475"/>
    <lineage>
        <taxon>Bacteria</taxon>
        <taxon>Bacillati</taxon>
        <taxon>Bacillota</taxon>
        <taxon>Bacilli</taxon>
        <taxon>Bacillales</taxon>
        <taxon>Bacillaceae</taxon>
    </lineage>
</organism>
<proteinExistence type="predicted"/>
<keyword evidence="1" id="KW-1133">Transmembrane helix</keyword>
<feature type="transmembrane region" description="Helical" evidence="1">
    <location>
        <begin position="6"/>
        <end position="26"/>
    </location>
</feature>
<dbReference type="EMBL" id="PDOE01000005">
    <property type="protein sequence ID" value="RKL66677.1"/>
    <property type="molecule type" value="Genomic_DNA"/>
</dbReference>